<keyword evidence="4 9" id="KW-0812">Transmembrane</keyword>
<dbReference type="GO" id="GO:0005886">
    <property type="term" value="C:plasma membrane"/>
    <property type="evidence" value="ECO:0007669"/>
    <property type="project" value="UniProtKB-SubCell"/>
</dbReference>
<evidence type="ECO:0000256" key="3">
    <source>
        <dbReference type="ARBA" id="ARBA00022481"/>
    </source>
</evidence>
<dbReference type="PANTHER" id="PTHR43531">
    <property type="entry name" value="PROTEIN ICFG"/>
    <property type="match status" value="1"/>
</dbReference>
<evidence type="ECO:0000313" key="11">
    <source>
        <dbReference type="EMBL" id="RFP75479.1"/>
    </source>
</evidence>
<dbReference type="CDD" id="cd19411">
    <property type="entry name" value="MCP2201-like_sensor"/>
    <property type="match status" value="1"/>
</dbReference>
<dbReference type="AlphaFoldDB" id="A0A372EDM0"/>
<feature type="non-terminal residue" evidence="11">
    <location>
        <position position="320"/>
    </location>
</feature>
<evidence type="ECO:0000256" key="6">
    <source>
        <dbReference type="ARBA" id="ARBA00023136"/>
    </source>
</evidence>
<keyword evidence="12" id="KW-1185">Reference proteome</keyword>
<comment type="caution">
    <text evidence="11">The sequence shown here is derived from an EMBL/GenBank/DDBJ whole genome shotgun (WGS) entry which is preliminary data.</text>
</comment>
<feature type="domain" description="HAMP" evidence="10">
    <location>
        <begin position="213"/>
        <end position="265"/>
    </location>
</feature>
<protein>
    <submittedName>
        <fullName evidence="11">HAMP domain-containing protein</fullName>
    </submittedName>
</protein>
<dbReference type="InterPro" id="IPR004090">
    <property type="entry name" value="Chemotax_Me-accpt_rcpt"/>
</dbReference>
<dbReference type="SUPFAM" id="SSF158472">
    <property type="entry name" value="HAMP domain-like"/>
    <property type="match status" value="1"/>
</dbReference>
<comment type="similarity">
    <text evidence="8">Belongs to the methyl-accepting chemotaxis (MCP) protein family.</text>
</comment>
<evidence type="ECO:0000256" key="1">
    <source>
        <dbReference type="ARBA" id="ARBA00004236"/>
    </source>
</evidence>
<keyword evidence="5 9" id="KW-1133">Transmembrane helix</keyword>
<dbReference type="PROSITE" id="PS50885">
    <property type="entry name" value="HAMP"/>
    <property type="match status" value="1"/>
</dbReference>
<keyword evidence="6 9" id="KW-0472">Membrane</keyword>
<dbReference type="GO" id="GO:0004888">
    <property type="term" value="F:transmembrane signaling receptor activity"/>
    <property type="evidence" value="ECO:0007669"/>
    <property type="project" value="InterPro"/>
</dbReference>
<keyword evidence="3" id="KW-0488">Methylation</keyword>
<name>A0A372EDM0_9BURK</name>
<dbReference type="CDD" id="cd06225">
    <property type="entry name" value="HAMP"/>
    <property type="match status" value="1"/>
</dbReference>
<evidence type="ECO:0000256" key="9">
    <source>
        <dbReference type="SAM" id="Phobius"/>
    </source>
</evidence>
<evidence type="ECO:0000256" key="7">
    <source>
        <dbReference type="ARBA" id="ARBA00023224"/>
    </source>
</evidence>
<dbReference type="Gene3D" id="1.10.287.950">
    <property type="entry name" value="Methyl-accepting chemotaxis protein"/>
    <property type="match status" value="1"/>
</dbReference>
<accession>A0A372EDM0</accession>
<dbReference type="InterPro" id="IPR047347">
    <property type="entry name" value="YvaQ-like_sensor"/>
</dbReference>
<dbReference type="SMART" id="SM00304">
    <property type="entry name" value="HAMP"/>
    <property type="match status" value="1"/>
</dbReference>
<dbReference type="RefSeq" id="WP_116961073.1">
    <property type="nucleotide sequence ID" value="NZ_QVLS01000031.1"/>
</dbReference>
<keyword evidence="7" id="KW-0807">Transducer</keyword>
<gene>
    <name evidence="11" type="ORF">DY262_21470</name>
</gene>
<dbReference type="InterPro" id="IPR051310">
    <property type="entry name" value="MCP_chemotaxis"/>
</dbReference>
<evidence type="ECO:0000256" key="5">
    <source>
        <dbReference type="ARBA" id="ARBA00022989"/>
    </source>
</evidence>
<dbReference type="GO" id="GO:0006935">
    <property type="term" value="P:chemotaxis"/>
    <property type="evidence" value="ECO:0007669"/>
    <property type="project" value="InterPro"/>
</dbReference>
<keyword evidence="2" id="KW-1003">Cell membrane</keyword>
<dbReference type="Proteomes" id="UP000261931">
    <property type="component" value="Unassembled WGS sequence"/>
</dbReference>
<evidence type="ECO:0000256" key="8">
    <source>
        <dbReference type="ARBA" id="ARBA00029447"/>
    </source>
</evidence>
<dbReference type="GO" id="GO:0007165">
    <property type="term" value="P:signal transduction"/>
    <property type="evidence" value="ECO:0007669"/>
    <property type="project" value="UniProtKB-KW"/>
</dbReference>
<dbReference type="Pfam" id="PF00672">
    <property type="entry name" value="HAMP"/>
    <property type="match status" value="1"/>
</dbReference>
<feature type="transmembrane region" description="Helical" evidence="9">
    <location>
        <begin position="12"/>
        <end position="35"/>
    </location>
</feature>
<dbReference type="InterPro" id="IPR003660">
    <property type="entry name" value="HAMP_dom"/>
</dbReference>
<proteinExistence type="inferred from homology"/>
<dbReference type="PRINTS" id="PR00260">
    <property type="entry name" value="CHEMTRNSDUCR"/>
</dbReference>
<dbReference type="InterPro" id="IPR003122">
    <property type="entry name" value="Tar_rcpt_lig-bd"/>
</dbReference>
<dbReference type="EMBL" id="QVLS01000031">
    <property type="protein sequence ID" value="RFP75479.1"/>
    <property type="molecule type" value="Genomic_DNA"/>
</dbReference>
<reference evidence="11 12" key="1">
    <citation type="submission" date="2018-08" db="EMBL/GenBank/DDBJ databases">
        <title>Hydrogenophaga sp. LA-38 isolated from sludge.</title>
        <authorList>
            <person name="Im W.-T."/>
        </authorList>
    </citation>
    <scope>NUCLEOTIDE SEQUENCE [LARGE SCALE GENOMIC DNA]</scope>
    <source>
        <strain evidence="11 12">LA-38</strain>
    </source>
</reference>
<comment type="subcellular location">
    <subcellularLocation>
        <location evidence="1">Cell membrane</location>
    </subcellularLocation>
</comment>
<evidence type="ECO:0000256" key="4">
    <source>
        <dbReference type="ARBA" id="ARBA00022692"/>
    </source>
</evidence>
<dbReference type="Pfam" id="PF02203">
    <property type="entry name" value="TarH"/>
    <property type="match status" value="1"/>
</dbReference>
<dbReference type="PANTHER" id="PTHR43531:SF14">
    <property type="entry name" value="METHYL-ACCEPTING CHEMOTAXIS PROTEIN I-RELATED"/>
    <property type="match status" value="1"/>
</dbReference>
<evidence type="ECO:0000313" key="12">
    <source>
        <dbReference type="Proteomes" id="UP000261931"/>
    </source>
</evidence>
<evidence type="ECO:0000256" key="2">
    <source>
        <dbReference type="ARBA" id="ARBA00022475"/>
    </source>
</evidence>
<sequence>MDVVNRFRIGPRLYLGFALVLMLLAGLTAVAWYGLKTSHAATARVIEMDRRAALTQEWLMSTQININRVMAVATSRNDPAVDGYFKPLMSQVSERISVVQKTLEAEIQSEQGKALLKDIAERRAAYMAVRKTYFDTLKNGDAAGAQQLLTGGLMPAADAYGAKQRELLELQHRAVAEAVAASEATVNRQIGLLMLLALSASGLAMVLAWRITRSVTQPLAQAVDVTREVAAGDLRRDVRTERTDELGDLLRALGDMKTSLTRTVSLVRSATDSIDTASQEIATGNQDLSSRTEQTASNLQETAASMEQLTGTVRQSADSA</sequence>
<evidence type="ECO:0000259" key="10">
    <source>
        <dbReference type="PROSITE" id="PS50885"/>
    </source>
</evidence>
<organism evidence="11 12">
    <name type="scientific">Hydrogenophaga borbori</name>
    <dbReference type="NCBI Taxonomy" id="2294117"/>
    <lineage>
        <taxon>Bacteria</taxon>
        <taxon>Pseudomonadati</taxon>
        <taxon>Pseudomonadota</taxon>
        <taxon>Betaproteobacteria</taxon>
        <taxon>Burkholderiales</taxon>
        <taxon>Comamonadaceae</taxon>
        <taxon>Hydrogenophaga</taxon>
    </lineage>
</organism>